<reference evidence="5 6" key="1">
    <citation type="journal article" date="2011" name="Front. Microbiol.">
        <title>Genomic signatures of strain selection and enhancement in Bacillus atrophaeus var. globigii, a historical biowarfare simulant.</title>
        <authorList>
            <person name="Gibbons H.S."/>
            <person name="Broomall S.M."/>
            <person name="McNew L.A."/>
            <person name="Daligault H."/>
            <person name="Chapman C."/>
            <person name="Bruce D."/>
            <person name="Karavis M."/>
            <person name="Krepps M."/>
            <person name="McGregor P.A."/>
            <person name="Hong C."/>
            <person name="Park K.H."/>
            <person name="Akmal A."/>
            <person name="Feldman A."/>
            <person name="Lin J.S."/>
            <person name="Chang W.E."/>
            <person name="Higgs B.W."/>
            <person name="Demirev P."/>
            <person name="Lindquist J."/>
            <person name="Liem A."/>
            <person name="Fochler E."/>
            <person name="Read T.D."/>
            <person name="Tapia R."/>
            <person name="Johnson S."/>
            <person name="Bishop-Lilly K.A."/>
            <person name="Detter C."/>
            <person name="Han C."/>
            <person name="Sozhamannan S."/>
            <person name="Rosenzweig C.N."/>
            <person name="Skowronski E.W."/>
        </authorList>
    </citation>
    <scope>NUCLEOTIDE SEQUENCE [LARGE SCALE GENOMIC DNA]</scope>
    <source>
        <strain evidence="5 6">PIT1</strain>
    </source>
</reference>
<keyword evidence="3" id="KW-0378">Hydrolase</keyword>
<proteinExistence type="inferred from homology"/>
<evidence type="ECO:0000256" key="2">
    <source>
        <dbReference type="ARBA" id="ARBA00022670"/>
    </source>
</evidence>
<keyword evidence="4" id="KW-0720">Serine protease</keyword>
<gene>
    <name evidence="5" type="ORF">CWI83_02490</name>
</gene>
<dbReference type="InterPro" id="IPR029062">
    <property type="entry name" value="Class_I_gatase-like"/>
</dbReference>
<evidence type="ECO:0000256" key="1">
    <source>
        <dbReference type="ARBA" id="ARBA00006534"/>
    </source>
</evidence>
<dbReference type="GO" id="GO:0008236">
    <property type="term" value="F:serine-type peptidase activity"/>
    <property type="evidence" value="ECO:0007669"/>
    <property type="project" value="UniProtKB-KW"/>
</dbReference>
<dbReference type="InterPro" id="IPR005320">
    <property type="entry name" value="Peptidase_S51"/>
</dbReference>
<dbReference type="PANTHER" id="PTHR20842:SF0">
    <property type="entry name" value="ALPHA-ASPARTYL DIPEPTIDASE"/>
    <property type="match status" value="1"/>
</dbReference>
<evidence type="ECO:0000256" key="4">
    <source>
        <dbReference type="ARBA" id="ARBA00022825"/>
    </source>
</evidence>
<keyword evidence="2" id="KW-0645">Protease</keyword>
<dbReference type="GO" id="GO:0006508">
    <property type="term" value="P:proteolysis"/>
    <property type="evidence" value="ECO:0007669"/>
    <property type="project" value="UniProtKB-KW"/>
</dbReference>
<protein>
    <submittedName>
        <fullName evidence="5">Dipeptidase PepE</fullName>
    </submittedName>
</protein>
<dbReference type="RefSeq" id="WP_126825234.1">
    <property type="nucleotide sequence ID" value="NZ_PIQG01000001.1"/>
</dbReference>
<dbReference type="SUPFAM" id="SSF52317">
    <property type="entry name" value="Class I glutamine amidotransferase-like"/>
    <property type="match status" value="1"/>
</dbReference>
<evidence type="ECO:0000256" key="3">
    <source>
        <dbReference type="ARBA" id="ARBA00022801"/>
    </source>
</evidence>
<dbReference type="AlphaFoldDB" id="A0A432ZNC7"/>
<dbReference type="PANTHER" id="PTHR20842">
    <property type="entry name" value="PROTEASE S51 ALPHA-ASPARTYL DIPEPTIDASE"/>
    <property type="match status" value="1"/>
</dbReference>
<evidence type="ECO:0000313" key="6">
    <source>
        <dbReference type="Proteomes" id="UP000288279"/>
    </source>
</evidence>
<evidence type="ECO:0000313" key="5">
    <source>
        <dbReference type="EMBL" id="RUO79394.1"/>
    </source>
</evidence>
<name>A0A432ZNC7_9GAMM</name>
<dbReference type="NCBIfam" id="NF003642">
    <property type="entry name" value="PRK05282.1"/>
    <property type="match status" value="1"/>
</dbReference>
<comment type="caution">
    <text evidence="5">The sequence shown here is derived from an EMBL/GenBank/DDBJ whole genome shotgun (WGS) entry which is preliminary data.</text>
</comment>
<keyword evidence="6" id="KW-1185">Reference proteome</keyword>
<dbReference type="Pfam" id="PF03575">
    <property type="entry name" value="Peptidase_S51"/>
    <property type="match status" value="1"/>
</dbReference>
<dbReference type="OrthoDB" id="3373764at2"/>
<dbReference type="CDD" id="cd03146">
    <property type="entry name" value="GAT1_Peptidase_E"/>
    <property type="match status" value="1"/>
</dbReference>
<accession>A0A432ZNC7</accession>
<sequence length="240" mass="26066">MAPSLLLMSSSRVNDSEYLQAYAEFIKGHFDAAQEVLFIPYAGVTMDYDTYTARVQQALAAYDIRIKGLHTANDPQAEIRSAEGILVGGGNTFRLLQQLYHYDLLAEIQAKVKQGCPYAGWSAGANIAGLTIRTTNDMPIVEPPSFRALELVPLQLNPHYVDVHPPGFHGETRAQRLAEYMTLHPGTPVLALREGALLEVSASAQVIHCCTGVNGSDPAFLFRAGTQTPLPAGTDLNKLV</sequence>
<dbReference type="EMBL" id="PIQG01000001">
    <property type="protein sequence ID" value="RUO79394.1"/>
    <property type="molecule type" value="Genomic_DNA"/>
</dbReference>
<dbReference type="Proteomes" id="UP000288279">
    <property type="component" value="Unassembled WGS sequence"/>
</dbReference>
<comment type="similarity">
    <text evidence="1">Belongs to the peptidase S51 family.</text>
</comment>
<dbReference type="Gene3D" id="3.40.50.880">
    <property type="match status" value="1"/>
</dbReference>
<organism evidence="5 6">
    <name type="scientific">Pseudidiomarina taiwanensis</name>
    <dbReference type="NCBI Taxonomy" id="337250"/>
    <lineage>
        <taxon>Bacteria</taxon>
        <taxon>Pseudomonadati</taxon>
        <taxon>Pseudomonadota</taxon>
        <taxon>Gammaproteobacteria</taxon>
        <taxon>Alteromonadales</taxon>
        <taxon>Idiomarinaceae</taxon>
        <taxon>Pseudidiomarina</taxon>
    </lineage>
</organism>